<protein>
    <submittedName>
        <fullName evidence="2">Uncharacterized protein</fullName>
    </submittedName>
</protein>
<reference evidence="2" key="1">
    <citation type="journal article" date="2023" name="Mol. Phylogenet. Evol.">
        <title>Genome-scale phylogeny and comparative genomics of the fungal order Sordariales.</title>
        <authorList>
            <person name="Hensen N."/>
            <person name="Bonometti L."/>
            <person name="Westerberg I."/>
            <person name="Brannstrom I.O."/>
            <person name="Guillou S."/>
            <person name="Cros-Aarteil S."/>
            <person name="Calhoun S."/>
            <person name="Haridas S."/>
            <person name="Kuo A."/>
            <person name="Mondo S."/>
            <person name="Pangilinan J."/>
            <person name="Riley R."/>
            <person name="LaButti K."/>
            <person name="Andreopoulos B."/>
            <person name="Lipzen A."/>
            <person name="Chen C."/>
            <person name="Yan M."/>
            <person name="Daum C."/>
            <person name="Ng V."/>
            <person name="Clum A."/>
            <person name="Steindorff A."/>
            <person name="Ohm R.A."/>
            <person name="Martin F."/>
            <person name="Silar P."/>
            <person name="Natvig D.O."/>
            <person name="Lalanne C."/>
            <person name="Gautier V."/>
            <person name="Ament-Velasquez S.L."/>
            <person name="Kruys A."/>
            <person name="Hutchinson M.I."/>
            <person name="Powell A.J."/>
            <person name="Barry K."/>
            <person name="Miller A.N."/>
            <person name="Grigoriev I.V."/>
            <person name="Debuchy R."/>
            <person name="Gladieux P."/>
            <person name="Hiltunen Thoren M."/>
            <person name="Johannesson H."/>
        </authorList>
    </citation>
    <scope>NUCLEOTIDE SEQUENCE</scope>
    <source>
        <strain evidence="2">PSN293</strain>
    </source>
</reference>
<evidence type="ECO:0000313" key="2">
    <source>
        <dbReference type="EMBL" id="KAK4210682.1"/>
    </source>
</evidence>
<organism evidence="2 3">
    <name type="scientific">Rhypophila decipiens</name>
    <dbReference type="NCBI Taxonomy" id="261697"/>
    <lineage>
        <taxon>Eukaryota</taxon>
        <taxon>Fungi</taxon>
        <taxon>Dikarya</taxon>
        <taxon>Ascomycota</taxon>
        <taxon>Pezizomycotina</taxon>
        <taxon>Sordariomycetes</taxon>
        <taxon>Sordariomycetidae</taxon>
        <taxon>Sordariales</taxon>
        <taxon>Naviculisporaceae</taxon>
        <taxon>Rhypophila</taxon>
    </lineage>
</organism>
<dbReference type="EMBL" id="MU858168">
    <property type="protein sequence ID" value="KAK4210682.1"/>
    <property type="molecule type" value="Genomic_DNA"/>
</dbReference>
<name>A0AAN7B5E2_9PEZI</name>
<accession>A0AAN7B5E2</accession>
<comment type="caution">
    <text evidence="2">The sequence shown here is derived from an EMBL/GenBank/DDBJ whole genome shotgun (WGS) entry which is preliminary data.</text>
</comment>
<evidence type="ECO:0000313" key="3">
    <source>
        <dbReference type="Proteomes" id="UP001301769"/>
    </source>
</evidence>
<sequence>MFLQDFRTLVDWKPLVFGQESFRLATELQRPGGWGMIEKNWFVWWDKDGVLYGHFDFSSEDGGRVFARLDGDGNSGSDLGPLVGYTGKEGTGEVKRGKKNRDVKCMERYFPKIPKGKPEDIHQATNSLRVTMCNRRKSEKGTISQGHIHGNDEESECTPDSNNTVIMTIVHHKTFYDYHGQYEPYVVLFRQRKPFELYGISKKPLWIQGRERQSKTRSDMFYVASVNWRDRGLGYHGFLDDVVFLGFGIEDHASGGMDLIMGELLSGIGLC</sequence>
<feature type="region of interest" description="Disordered" evidence="1">
    <location>
        <begin position="79"/>
        <end position="98"/>
    </location>
</feature>
<keyword evidence="3" id="KW-1185">Reference proteome</keyword>
<proteinExistence type="predicted"/>
<feature type="region of interest" description="Disordered" evidence="1">
    <location>
        <begin position="140"/>
        <end position="159"/>
    </location>
</feature>
<evidence type="ECO:0000256" key="1">
    <source>
        <dbReference type="SAM" id="MobiDB-lite"/>
    </source>
</evidence>
<reference evidence="2" key="2">
    <citation type="submission" date="2023-05" db="EMBL/GenBank/DDBJ databases">
        <authorList>
            <consortium name="Lawrence Berkeley National Laboratory"/>
            <person name="Steindorff A."/>
            <person name="Hensen N."/>
            <person name="Bonometti L."/>
            <person name="Westerberg I."/>
            <person name="Brannstrom I.O."/>
            <person name="Guillou S."/>
            <person name="Cros-Aarteil S."/>
            <person name="Calhoun S."/>
            <person name="Haridas S."/>
            <person name="Kuo A."/>
            <person name="Mondo S."/>
            <person name="Pangilinan J."/>
            <person name="Riley R."/>
            <person name="Labutti K."/>
            <person name="Andreopoulos B."/>
            <person name="Lipzen A."/>
            <person name="Chen C."/>
            <person name="Yanf M."/>
            <person name="Daum C."/>
            <person name="Ng V."/>
            <person name="Clum A."/>
            <person name="Ohm R."/>
            <person name="Martin F."/>
            <person name="Silar P."/>
            <person name="Natvig D."/>
            <person name="Lalanne C."/>
            <person name="Gautier V."/>
            <person name="Ament-Velasquez S.L."/>
            <person name="Kruys A."/>
            <person name="Hutchinson M.I."/>
            <person name="Powell A.J."/>
            <person name="Barry K."/>
            <person name="Miller A.N."/>
            <person name="Grigoriev I.V."/>
            <person name="Debuchy R."/>
            <person name="Gladieux P."/>
            <person name="Thoren M.H."/>
            <person name="Johannesson H."/>
        </authorList>
    </citation>
    <scope>NUCLEOTIDE SEQUENCE</scope>
    <source>
        <strain evidence="2">PSN293</strain>
    </source>
</reference>
<dbReference type="Proteomes" id="UP001301769">
    <property type="component" value="Unassembled WGS sequence"/>
</dbReference>
<gene>
    <name evidence="2" type="ORF">QBC37DRAFT_428332</name>
</gene>
<dbReference type="AlphaFoldDB" id="A0AAN7B5E2"/>